<keyword evidence="3" id="KW-1185">Reference proteome</keyword>
<accession>A0A8C3ATS5</accession>
<dbReference type="AlphaFoldDB" id="A0A8C3ATS5"/>
<reference evidence="2" key="2">
    <citation type="submission" date="2025-09" db="UniProtKB">
        <authorList>
            <consortium name="Ensembl"/>
        </authorList>
    </citation>
    <scope>IDENTIFICATION</scope>
</reference>
<dbReference type="GeneTree" id="ENSGT00940000177329"/>
<reference evidence="2" key="1">
    <citation type="submission" date="2025-08" db="UniProtKB">
        <authorList>
            <consortium name="Ensembl"/>
        </authorList>
    </citation>
    <scope>IDENTIFICATION</scope>
</reference>
<name>A0A8C3ATS5_CYCLU</name>
<evidence type="ECO:0000313" key="3">
    <source>
        <dbReference type="Proteomes" id="UP000694565"/>
    </source>
</evidence>
<feature type="signal peptide" evidence="1">
    <location>
        <begin position="1"/>
        <end position="27"/>
    </location>
</feature>
<evidence type="ECO:0008006" key="4">
    <source>
        <dbReference type="Google" id="ProtNLM"/>
    </source>
</evidence>
<evidence type="ECO:0000313" key="2">
    <source>
        <dbReference type="Ensembl" id="ENSCLMP00005046577.1"/>
    </source>
</evidence>
<dbReference type="Proteomes" id="UP000694565">
    <property type="component" value="Unplaced"/>
</dbReference>
<evidence type="ECO:0000256" key="1">
    <source>
        <dbReference type="SAM" id="SignalP"/>
    </source>
</evidence>
<proteinExistence type="predicted"/>
<protein>
    <recommendedName>
        <fullName evidence="4">Secreted protein</fullName>
    </recommendedName>
</protein>
<feature type="chain" id="PRO_5034919127" description="Secreted protein" evidence="1">
    <location>
        <begin position="28"/>
        <end position="99"/>
    </location>
</feature>
<organism evidence="2 3">
    <name type="scientific">Cyclopterus lumpus</name>
    <name type="common">Lumpsucker</name>
    <dbReference type="NCBI Taxonomy" id="8103"/>
    <lineage>
        <taxon>Eukaryota</taxon>
        <taxon>Metazoa</taxon>
        <taxon>Chordata</taxon>
        <taxon>Craniata</taxon>
        <taxon>Vertebrata</taxon>
        <taxon>Euteleostomi</taxon>
        <taxon>Actinopterygii</taxon>
        <taxon>Neopterygii</taxon>
        <taxon>Teleostei</taxon>
        <taxon>Neoteleostei</taxon>
        <taxon>Acanthomorphata</taxon>
        <taxon>Eupercaria</taxon>
        <taxon>Perciformes</taxon>
        <taxon>Cottioidei</taxon>
        <taxon>Cottales</taxon>
        <taxon>Cyclopteridae</taxon>
        <taxon>Cyclopterus</taxon>
    </lineage>
</organism>
<keyword evidence="1" id="KW-0732">Signal</keyword>
<sequence>MRPRSIALTRHVRAASMTSCLLGLSSALPITERISSSSLSINFLASSLSSELKGMVWRHNLCRISSHCVVSSVPKEKLFRRFLGIFHCVADMLSKHTPM</sequence>
<dbReference type="Ensembl" id="ENSCLMT00005048188.1">
    <property type="protein sequence ID" value="ENSCLMP00005046577.1"/>
    <property type="gene ID" value="ENSCLMG00005021442.1"/>
</dbReference>